<dbReference type="AlphaFoldDB" id="A0A2J6QMS6"/>
<dbReference type="InterPro" id="IPR001452">
    <property type="entry name" value="SH3_domain"/>
</dbReference>
<dbReference type="SUPFAM" id="SSF50044">
    <property type="entry name" value="SH3-domain"/>
    <property type="match status" value="1"/>
</dbReference>
<protein>
    <recommendedName>
        <fullName evidence="4">SH3 domain-containing protein</fullName>
    </recommendedName>
</protein>
<sequence length="508" mass="54433">MADRFERTPSPRRPQTPSSPRLLLIYEGEFYSPTGELLNHLLTDNLRSQAEALTSRSCSGSSGKRSAFPGTPNPSARSVSAPASGNPFGTLRLPSSGLASAPTARNANANANAYATTATIETLTHHPQPLTARNLAFLRARHSPQSPPIAPSAPLRSLSGPFGVAFVPYVAQEASGPFSPATFGHRVFTFPINATRQEILAISQSPSVAIPSEARGPFYFTEDEREALDAVVESNLGDCPTHHRNCTACIDTEYAYNELRVMPATMSLEERGRIINDNRSLRNIKNLENLLENGTISDEVYDTIMRSLPTETPLNSAAPRSNAAPASVPINSFNSMRISDPPPPAYNNPTPPTLPSRQPSQSPAKPEIARVVALYRYTEPEDCTFEVGDTLSVQDYMNAEWWFGTNLRTGKEGVFPVNYVKVQSTSPQDTYNDEKASGSGIYGQAVAPAPGPSSPYDSSVPPMGVANQPVGPPSKGQENAKKFGKKLGNAAVFGAGATLGGKLVNSIF</sequence>
<dbReference type="Gene3D" id="2.30.30.40">
    <property type="entry name" value="SH3 Domains"/>
    <property type="match status" value="1"/>
</dbReference>
<feature type="region of interest" description="Disordered" evidence="3">
    <location>
        <begin position="1"/>
        <end position="20"/>
    </location>
</feature>
<evidence type="ECO:0000256" key="2">
    <source>
        <dbReference type="PROSITE-ProRule" id="PRU00192"/>
    </source>
</evidence>
<dbReference type="InterPro" id="IPR050670">
    <property type="entry name" value="STAM"/>
</dbReference>
<feature type="region of interest" description="Disordered" evidence="3">
    <location>
        <begin position="53"/>
        <end position="103"/>
    </location>
</feature>
<keyword evidence="1 2" id="KW-0728">SH3 domain</keyword>
<evidence type="ECO:0000313" key="6">
    <source>
        <dbReference type="Proteomes" id="UP000235672"/>
    </source>
</evidence>
<feature type="region of interest" description="Disordered" evidence="3">
    <location>
        <begin position="426"/>
        <end position="481"/>
    </location>
</feature>
<evidence type="ECO:0000313" key="5">
    <source>
        <dbReference type="EMBL" id="PMD27578.1"/>
    </source>
</evidence>
<feature type="compositionally biased region" description="Pro residues" evidence="3">
    <location>
        <begin position="340"/>
        <end position="354"/>
    </location>
</feature>
<organism evidence="5 6">
    <name type="scientific">Hyaloscypha hepaticicola</name>
    <dbReference type="NCBI Taxonomy" id="2082293"/>
    <lineage>
        <taxon>Eukaryota</taxon>
        <taxon>Fungi</taxon>
        <taxon>Dikarya</taxon>
        <taxon>Ascomycota</taxon>
        <taxon>Pezizomycotina</taxon>
        <taxon>Leotiomycetes</taxon>
        <taxon>Helotiales</taxon>
        <taxon>Hyaloscyphaceae</taxon>
        <taxon>Hyaloscypha</taxon>
    </lineage>
</organism>
<dbReference type="PROSITE" id="PS50002">
    <property type="entry name" value="SH3"/>
    <property type="match status" value="1"/>
</dbReference>
<dbReference type="PANTHER" id="PTHR45929:SF7">
    <property type="entry name" value="LAS SEVENTEEN-BINDING PROTEIN 1"/>
    <property type="match status" value="1"/>
</dbReference>
<dbReference type="PANTHER" id="PTHR45929">
    <property type="entry name" value="JAK PATHWAY SIGNAL TRANSDUCTION ADAPTOR MOLECULE"/>
    <property type="match status" value="1"/>
</dbReference>
<feature type="compositionally biased region" description="Low complexity" evidence="3">
    <location>
        <begin position="315"/>
        <end position="327"/>
    </location>
</feature>
<dbReference type="InterPro" id="IPR036028">
    <property type="entry name" value="SH3-like_dom_sf"/>
</dbReference>
<evidence type="ECO:0000259" key="4">
    <source>
        <dbReference type="PROSITE" id="PS50002"/>
    </source>
</evidence>
<feature type="domain" description="SH3" evidence="4">
    <location>
        <begin position="366"/>
        <end position="425"/>
    </location>
</feature>
<name>A0A2J6QMS6_9HELO</name>
<dbReference type="Proteomes" id="UP000235672">
    <property type="component" value="Unassembled WGS sequence"/>
</dbReference>
<dbReference type="EMBL" id="KZ613465">
    <property type="protein sequence ID" value="PMD27578.1"/>
    <property type="molecule type" value="Genomic_DNA"/>
</dbReference>
<reference evidence="5 6" key="1">
    <citation type="submission" date="2016-05" db="EMBL/GenBank/DDBJ databases">
        <title>A degradative enzymes factory behind the ericoid mycorrhizal symbiosis.</title>
        <authorList>
            <consortium name="DOE Joint Genome Institute"/>
            <person name="Martino E."/>
            <person name="Morin E."/>
            <person name="Grelet G."/>
            <person name="Kuo A."/>
            <person name="Kohler A."/>
            <person name="Daghino S."/>
            <person name="Barry K."/>
            <person name="Choi C."/>
            <person name="Cichocki N."/>
            <person name="Clum A."/>
            <person name="Copeland A."/>
            <person name="Hainaut M."/>
            <person name="Haridas S."/>
            <person name="Labutti K."/>
            <person name="Lindquist E."/>
            <person name="Lipzen A."/>
            <person name="Khouja H.-R."/>
            <person name="Murat C."/>
            <person name="Ohm R."/>
            <person name="Olson A."/>
            <person name="Spatafora J."/>
            <person name="Veneault-Fourrey C."/>
            <person name="Henrissat B."/>
            <person name="Grigoriev I."/>
            <person name="Martin F."/>
            <person name="Perotto S."/>
        </authorList>
    </citation>
    <scope>NUCLEOTIDE SEQUENCE [LARGE SCALE GENOMIC DNA]</scope>
    <source>
        <strain evidence="5 6">UAMH 7357</strain>
    </source>
</reference>
<dbReference type="Pfam" id="PF00018">
    <property type="entry name" value="SH3_1"/>
    <property type="match status" value="1"/>
</dbReference>
<evidence type="ECO:0000256" key="3">
    <source>
        <dbReference type="SAM" id="MobiDB-lite"/>
    </source>
</evidence>
<keyword evidence="6" id="KW-1185">Reference proteome</keyword>
<proteinExistence type="predicted"/>
<feature type="compositionally biased region" description="Polar residues" evidence="3">
    <location>
        <begin position="73"/>
        <end position="83"/>
    </location>
</feature>
<dbReference type="STRING" id="1745343.A0A2J6QMS6"/>
<gene>
    <name evidence="5" type="ORF">NA56DRAFT_139604</name>
</gene>
<feature type="compositionally biased region" description="Low complexity" evidence="3">
    <location>
        <begin position="55"/>
        <end position="66"/>
    </location>
</feature>
<dbReference type="SMART" id="SM00326">
    <property type="entry name" value="SH3"/>
    <property type="match status" value="1"/>
</dbReference>
<dbReference type="OrthoDB" id="6250593at2759"/>
<feature type="region of interest" description="Disordered" evidence="3">
    <location>
        <begin position="311"/>
        <end position="365"/>
    </location>
</feature>
<accession>A0A2J6QMS6</accession>
<evidence type="ECO:0000256" key="1">
    <source>
        <dbReference type="ARBA" id="ARBA00022443"/>
    </source>
</evidence>